<sequence length="33" mass="4071">MIALFLSYISYCFYHTYHTDFNSHLTLMDFYVL</sequence>
<dbReference type="AlphaFoldDB" id="A0A0E9QTB5"/>
<name>A0A0E9QTB5_ANGAN</name>
<proteinExistence type="predicted"/>
<organism evidence="1">
    <name type="scientific">Anguilla anguilla</name>
    <name type="common">European freshwater eel</name>
    <name type="synonym">Muraena anguilla</name>
    <dbReference type="NCBI Taxonomy" id="7936"/>
    <lineage>
        <taxon>Eukaryota</taxon>
        <taxon>Metazoa</taxon>
        <taxon>Chordata</taxon>
        <taxon>Craniata</taxon>
        <taxon>Vertebrata</taxon>
        <taxon>Euteleostomi</taxon>
        <taxon>Actinopterygii</taxon>
        <taxon>Neopterygii</taxon>
        <taxon>Teleostei</taxon>
        <taxon>Anguilliformes</taxon>
        <taxon>Anguillidae</taxon>
        <taxon>Anguilla</taxon>
    </lineage>
</organism>
<evidence type="ECO:0000313" key="1">
    <source>
        <dbReference type="EMBL" id="JAH20074.1"/>
    </source>
</evidence>
<protein>
    <submittedName>
        <fullName evidence="1">Uncharacterized protein</fullName>
    </submittedName>
</protein>
<reference evidence="1" key="1">
    <citation type="submission" date="2014-11" db="EMBL/GenBank/DDBJ databases">
        <authorList>
            <person name="Amaro Gonzalez C."/>
        </authorList>
    </citation>
    <scope>NUCLEOTIDE SEQUENCE</scope>
</reference>
<reference evidence="1" key="2">
    <citation type="journal article" date="2015" name="Fish Shellfish Immunol.">
        <title>Early steps in the European eel (Anguilla anguilla)-Vibrio vulnificus interaction in the gills: Role of the RtxA13 toxin.</title>
        <authorList>
            <person name="Callol A."/>
            <person name="Pajuelo D."/>
            <person name="Ebbesson L."/>
            <person name="Teles M."/>
            <person name="MacKenzie S."/>
            <person name="Amaro C."/>
        </authorList>
    </citation>
    <scope>NUCLEOTIDE SEQUENCE</scope>
</reference>
<dbReference type="EMBL" id="GBXM01088503">
    <property type="protein sequence ID" value="JAH20074.1"/>
    <property type="molecule type" value="Transcribed_RNA"/>
</dbReference>
<accession>A0A0E9QTB5</accession>